<dbReference type="Gene3D" id="2.30.30.40">
    <property type="entry name" value="SH3 Domains"/>
    <property type="match status" value="1"/>
</dbReference>
<keyword evidence="5" id="KW-0963">Cytoplasm</keyword>
<dbReference type="Pfam" id="PF00018">
    <property type="entry name" value="SH3_1"/>
    <property type="match status" value="1"/>
</dbReference>
<dbReference type="GO" id="GO:0005634">
    <property type="term" value="C:nucleus"/>
    <property type="evidence" value="ECO:0007669"/>
    <property type="project" value="UniProtKB-SubCell"/>
</dbReference>
<dbReference type="Pfam" id="PF22528">
    <property type="entry name" value="PRMT_C"/>
    <property type="match status" value="1"/>
</dbReference>
<keyword evidence="8" id="KW-0949">S-adenosyl-L-methionine</keyword>
<evidence type="ECO:0000256" key="4">
    <source>
        <dbReference type="ARBA" id="ARBA00022443"/>
    </source>
</evidence>
<evidence type="ECO:0000256" key="9">
    <source>
        <dbReference type="ARBA" id="ARBA00023242"/>
    </source>
</evidence>
<dbReference type="SUPFAM" id="SSF53335">
    <property type="entry name" value="S-adenosyl-L-methionine-dependent methyltransferases"/>
    <property type="match status" value="1"/>
</dbReference>
<dbReference type="GO" id="GO:0016274">
    <property type="term" value="F:protein-arginine N-methyltransferase activity"/>
    <property type="evidence" value="ECO:0007669"/>
    <property type="project" value="InterPro"/>
</dbReference>
<dbReference type="InterPro" id="IPR055135">
    <property type="entry name" value="PRMT_dom"/>
</dbReference>
<dbReference type="FunFam" id="2.70.160.11:FF:000007">
    <property type="entry name" value="Protein arginine N-methyltransferase 2"/>
    <property type="match status" value="1"/>
</dbReference>
<reference evidence="12" key="1">
    <citation type="submission" date="2020-04" db="EMBL/GenBank/DDBJ databases">
        <authorList>
            <person name="Alioto T."/>
            <person name="Alioto T."/>
            <person name="Gomez Garrido J."/>
        </authorList>
    </citation>
    <scope>NUCLEOTIDE SEQUENCE</scope>
    <source>
        <strain evidence="12">A484AB</strain>
    </source>
</reference>
<evidence type="ECO:0000256" key="3">
    <source>
        <dbReference type="ARBA" id="ARBA00018778"/>
    </source>
</evidence>
<evidence type="ECO:0000256" key="10">
    <source>
        <dbReference type="ARBA" id="ARBA00082811"/>
    </source>
</evidence>
<comment type="caution">
    <text evidence="12">The sequence shown here is derived from an EMBL/GenBank/DDBJ whole genome shotgun (WGS) entry which is preliminary data.</text>
</comment>
<dbReference type="PROSITE" id="PS50002">
    <property type="entry name" value="SH3"/>
    <property type="match status" value="1"/>
</dbReference>
<keyword evidence="9" id="KW-0539">Nucleus</keyword>
<dbReference type="PANTHER" id="PTHR11006:SF92">
    <property type="entry name" value="PROTEIN ARGININE N-METHYLTRANSFERASE 2"/>
    <property type="match status" value="1"/>
</dbReference>
<proteinExistence type="predicted"/>
<dbReference type="InterPro" id="IPR029063">
    <property type="entry name" value="SAM-dependent_MTases_sf"/>
</dbReference>
<evidence type="ECO:0000313" key="13">
    <source>
        <dbReference type="Proteomes" id="UP001152795"/>
    </source>
</evidence>
<dbReference type="GO" id="GO:0042054">
    <property type="term" value="F:histone methyltransferase activity"/>
    <property type="evidence" value="ECO:0007669"/>
    <property type="project" value="TreeGrafter"/>
</dbReference>
<organism evidence="12 13">
    <name type="scientific">Paramuricea clavata</name>
    <name type="common">Red gorgonian</name>
    <name type="synonym">Violescent sea-whip</name>
    <dbReference type="NCBI Taxonomy" id="317549"/>
    <lineage>
        <taxon>Eukaryota</taxon>
        <taxon>Metazoa</taxon>
        <taxon>Cnidaria</taxon>
        <taxon>Anthozoa</taxon>
        <taxon>Octocorallia</taxon>
        <taxon>Malacalcyonacea</taxon>
        <taxon>Plexauridae</taxon>
        <taxon>Paramuricea</taxon>
    </lineage>
</organism>
<feature type="domain" description="SH3" evidence="11">
    <location>
        <begin position="30"/>
        <end position="89"/>
    </location>
</feature>
<dbReference type="GO" id="GO:0032259">
    <property type="term" value="P:methylation"/>
    <property type="evidence" value="ECO:0007669"/>
    <property type="project" value="UniProtKB-KW"/>
</dbReference>
<evidence type="ECO:0000256" key="6">
    <source>
        <dbReference type="ARBA" id="ARBA00022603"/>
    </source>
</evidence>
<keyword evidence="7" id="KW-0808">Transferase</keyword>
<gene>
    <name evidence="12" type="ORF">PACLA_8A048656</name>
</gene>
<sequence>MEYTLNTSENFINGEENANELAEEDVDLANTFERLVAISDYDAKDESQLCFKRGENIRVLERVNDDWLWADIEGVLGYVPANHTEHPDKFEEMEKWQDEEYFESYCHMRLHLEMLGDIARTEAYRKAVAMNADFVRGKTVLDVGCGSGILSMFCAREGQAKHVYAVEASSLADHLPGVLQENNLEDQITVLKGRIEVITLPEKVDIIISEWMGTFLLFEYMIDSVIYARDHWLKAGGTMWPTYAQLFISLCTMPELYQQKVGVWKQQYGFSFSTLKPKAVEDFFSRPIIDYDLLPSNCLCDGQPLVSLDMNTLQVSELESWSCNIKFEVRKAGIVHGFGSWFDVEFHSPANNLSDIECTTKPVVLSTSPDAPKTHWKNAIFMLDEPLEVQEGDFIGVTIKVQRNENFRRHMCICFELSIAEKKGKTTHNICKEFKLWR</sequence>
<dbReference type="AlphaFoldDB" id="A0A7D9ESC3"/>
<dbReference type="InterPro" id="IPR036028">
    <property type="entry name" value="SH3-like_dom_sf"/>
</dbReference>
<evidence type="ECO:0000256" key="5">
    <source>
        <dbReference type="ARBA" id="ARBA00022490"/>
    </source>
</evidence>
<keyword evidence="13" id="KW-1185">Reference proteome</keyword>
<dbReference type="OrthoDB" id="7848332at2759"/>
<dbReference type="SUPFAM" id="SSF50044">
    <property type="entry name" value="SH3-domain"/>
    <property type="match status" value="1"/>
</dbReference>
<dbReference type="InterPro" id="IPR025799">
    <property type="entry name" value="Arg_MeTrfase"/>
</dbReference>
<dbReference type="FunFam" id="3.40.50.150:FF:000016">
    <property type="entry name" value="Protein arginine N-methyltransferase 6"/>
    <property type="match status" value="1"/>
</dbReference>
<comment type="subcellular location">
    <subcellularLocation>
        <location evidence="2">Cytoplasm</location>
    </subcellularLocation>
    <subcellularLocation>
        <location evidence="1">Nucleus</location>
    </subcellularLocation>
</comment>
<keyword evidence="4" id="KW-0728">SH3 domain</keyword>
<evidence type="ECO:0000256" key="2">
    <source>
        <dbReference type="ARBA" id="ARBA00004496"/>
    </source>
</evidence>
<evidence type="ECO:0000259" key="11">
    <source>
        <dbReference type="PROSITE" id="PS50002"/>
    </source>
</evidence>
<dbReference type="Gene3D" id="2.70.160.11">
    <property type="entry name" value="Hnrnp arginine n-methyltransferase1"/>
    <property type="match status" value="1"/>
</dbReference>
<protein>
    <recommendedName>
        <fullName evidence="3">Protein arginine N-methyltransferase 2</fullName>
    </recommendedName>
    <alternativeName>
        <fullName evidence="10">Histone-arginine N-methyltransferase PRMT2</fullName>
    </alternativeName>
</protein>
<dbReference type="EMBL" id="CACRXK020009431">
    <property type="protein sequence ID" value="CAB4017176.1"/>
    <property type="molecule type" value="Genomic_DNA"/>
</dbReference>
<accession>A0A7D9ESC3</accession>
<evidence type="ECO:0000256" key="7">
    <source>
        <dbReference type="ARBA" id="ARBA00022679"/>
    </source>
</evidence>
<dbReference type="PANTHER" id="PTHR11006">
    <property type="entry name" value="PROTEIN ARGININE N-METHYLTRANSFERASE"/>
    <property type="match status" value="1"/>
</dbReference>
<dbReference type="Gene3D" id="3.40.50.150">
    <property type="entry name" value="Vaccinia Virus protein VP39"/>
    <property type="match status" value="1"/>
</dbReference>
<evidence type="ECO:0000256" key="1">
    <source>
        <dbReference type="ARBA" id="ARBA00004123"/>
    </source>
</evidence>
<evidence type="ECO:0000256" key="8">
    <source>
        <dbReference type="ARBA" id="ARBA00022691"/>
    </source>
</evidence>
<dbReference type="InterPro" id="IPR001452">
    <property type="entry name" value="SH3_domain"/>
</dbReference>
<dbReference type="PROSITE" id="PS51678">
    <property type="entry name" value="SAM_MT_PRMT"/>
    <property type="match status" value="1"/>
</dbReference>
<evidence type="ECO:0000313" key="12">
    <source>
        <dbReference type="EMBL" id="CAB4017176.1"/>
    </source>
</evidence>
<dbReference type="SMART" id="SM00326">
    <property type="entry name" value="SH3"/>
    <property type="match status" value="1"/>
</dbReference>
<dbReference type="Proteomes" id="UP001152795">
    <property type="component" value="Unassembled WGS sequence"/>
</dbReference>
<dbReference type="GO" id="GO:0005737">
    <property type="term" value="C:cytoplasm"/>
    <property type="evidence" value="ECO:0007669"/>
    <property type="project" value="UniProtKB-SubCell"/>
</dbReference>
<dbReference type="Pfam" id="PF06325">
    <property type="entry name" value="PrmA"/>
    <property type="match status" value="1"/>
</dbReference>
<keyword evidence="6" id="KW-0489">Methyltransferase</keyword>
<dbReference type="CDD" id="cd02440">
    <property type="entry name" value="AdoMet_MTases"/>
    <property type="match status" value="1"/>
</dbReference>
<name>A0A7D9ESC3_PARCT</name>